<name>A0ABW9JBX3_9SPHI</name>
<proteinExistence type="predicted"/>
<comment type="caution">
    <text evidence="1">The sequence shown here is derived from an EMBL/GenBank/DDBJ whole genome shotgun (WGS) entry which is preliminary data.</text>
</comment>
<dbReference type="InterPro" id="IPR046233">
    <property type="entry name" value="DUF6266"/>
</dbReference>
<organism evidence="1 2">
    <name type="scientific">Pedobacter ureilyticus</name>
    <dbReference type="NCBI Taxonomy" id="1393051"/>
    <lineage>
        <taxon>Bacteria</taxon>
        <taxon>Pseudomonadati</taxon>
        <taxon>Bacteroidota</taxon>
        <taxon>Sphingobacteriia</taxon>
        <taxon>Sphingobacteriales</taxon>
        <taxon>Sphingobacteriaceae</taxon>
        <taxon>Pedobacter</taxon>
    </lineage>
</organism>
<sequence length="212" mass="22466">MATYKKGILGVFSGKVGTVVGSSWKGISYMKSLPKASSKAPTALQIDQRLKFALISSFLKPIKSITNIGYGSVTGNVTPANAVASYHLNNAIVGSSPNFQIDYPMVMFSRGELPGPSVPVMSAAPGGGLSFSWVDNASANLAQSNDKAIVLVFHVPTREFVHSDAAERSTGSLEMSLPTHFIDGTVHAWMAFFDANGKQVSTSVYLGEETIT</sequence>
<keyword evidence="2" id="KW-1185">Reference proteome</keyword>
<dbReference type="Pfam" id="PF19781">
    <property type="entry name" value="DUF6266"/>
    <property type="match status" value="1"/>
</dbReference>
<dbReference type="RefSeq" id="WP_138724680.1">
    <property type="nucleotide sequence ID" value="NZ_SSHJ02000009.1"/>
</dbReference>
<evidence type="ECO:0000313" key="2">
    <source>
        <dbReference type="Proteomes" id="UP001517247"/>
    </source>
</evidence>
<protein>
    <submittedName>
        <fullName evidence="1">DUF6266 family protein</fullName>
    </submittedName>
</protein>
<accession>A0ABW9JBX3</accession>
<dbReference type="EMBL" id="SSHJ02000009">
    <property type="protein sequence ID" value="MFN0257614.1"/>
    <property type="molecule type" value="Genomic_DNA"/>
</dbReference>
<gene>
    <name evidence="1" type="ORF">E6A44_018665</name>
</gene>
<reference evidence="1 2" key="1">
    <citation type="submission" date="2024-12" db="EMBL/GenBank/DDBJ databases">
        <authorList>
            <person name="Hu S."/>
        </authorList>
    </citation>
    <scope>NUCLEOTIDE SEQUENCE [LARGE SCALE GENOMIC DNA]</scope>
    <source>
        <strain evidence="1 2">THG-T11</strain>
    </source>
</reference>
<evidence type="ECO:0000313" key="1">
    <source>
        <dbReference type="EMBL" id="MFN0257614.1"/>
    </source>
</evidence>
<dbReference type="Proteomes" id="UP001517247">
    <property type="component" value="Unassembled WGS sequence"/>
</dbReference>